<feature type="chain" id="PRO_5040137939" evidence="2">
    <location>
        <begin position="19"/>
        <end position="518"/>
    </location>
</feature>
<reference evidence="3" key="1">
    <citation type="journal article" date="2020" name="Fungal Divers.">
        <title>Resolving the Mortierellaceae phylogeny through synthesis of multi-gene phylogenetics and phylogenomics.</title>
        <authorList>
            <person name="Vandepol N."/>
            <person name="Liber J."/>
            <person name="Desiro A."/>
            <person name="Na H."/>
            <person name="Kennedy M."/>
            <person name="Barry K."/>
            <person name="Grigoriev I.V."/>
            <person name="Miller A.N."/>
            <person name="O'Donnell K."/>
            <person name="Stajich J.E."/>
            <person name="Bonito G."/>
        </authorList>
    </citation>
    <scope>NUCLEOTIDE SEQUENCE</scope>
    <source>
        <strain evidence="3">NRRL 6426</strain>
    </source>
</reference>
<gene>
    <name evidence="3" type="ORF">BG015_002406</name>
</gene>
<feature type="region of interest" description="Disordered" evidence="1">
    <location>
        <begin position="110"/>
        <end position="136"/>
    </location>
</feature>
<name>A0A9P5RNK9_9FUNG</name>
<feature type="signal peptide" evidence="2">
    <location>
        <begin position="1"/>
        <end position="18"/>
    </location>
</feature>
<keyword evidence="2" id="KW-0732">Signal</keyword>
<feature type="region of interest" description="Disordered" evidence="1">
    <location>
        <begin position="473"/>
        <end position="518"/>
    </location>
</feature>
<evidence type="ECO:0000313" key="4">
    <source>
        <dbReference type="Proteomes" id="UP000748756"/>
    </source>
</evidence>
<organism evidence="3 4">
    <name type="scientific">Linnemannia schmuckeri</name>
    <dbReference type="NCBI Taxonomy" id="64567"/>
    <lineage>
        <taxon>Eukaryota</taxon>
        <taxon>Fungi</taxon>
        <taxon>Fungi incertae sedis</taxon>
        <taxon>Mucoromycota</taxon>
        <taxon>Mortierellomycotina</taxon>
        <taxon>Mortierellomycetes</taxon>
        <taxon>Mortierellales</taxon>
        <taxon>Mortierellaceae</taxon>
        <taxon>Linnemannia</taxon>
    </lineage>
</organism>
<feature type="compositionally biased region" description="Low complexity" evidence="1">
    <location>
        <begin position="358"/>
        <end position="378"/>
    </location>
</feature>
<keyword evidence="4" id="KW-1185">Reference proteome</keyword>
<proteinExistence type="predicted"/>
<evidence type="ECO:0000313" key="3">
    <source>
        <dbReference type="EMBL" id="KAF9138347.1"/>
    </source>
</evidence>
<feature type="non-terminal residue" evidence="3">
    <location>
        <position position="1"/>
    </location>
</feature>
<feature type="region of interest" description="Disordered" evidence="1">
    <location>
        <begin position="358"/>
        <end position="379"/>
    </location>
</feature>
<evidence type="ECO:0000256" key="1">
    <source>
        <dbReference type="SAM" id="MobiDB-lite"/>
    </source>
</evidence>
<evidence type="ECO:0000256" key="2">
    <source>
        <dbReference type="SAM" id="SignalP"/>
    </source>
</evidence>
<dbReference type="AlphaFoldDB" id="A0A9P5RNK9"/>
<feature type="compositionally biased region" description="Low complexity" evidence="1">
    <location>
        <begin position="487"/>
        <end position="499"/>
    </location>
</feature>
<protein>
    <submittedName>
        <fullName evidence="3">Uncharacterized protein</fullName>
    </submittedName>
</protein>
<dbReference type="EMBL" id="JAAAUQ010001478">
    <property type="protein sequence ID" value="KAF9138347.1"/>
    <property type="molecule type" value="Genomic_DNA"/>
</dbReference>
<sequence length="518" mass="55518">MRFSAVAIAAALIAVANARSAYFDFPPEGACVAACSDRIGKTRFPEYNDVDEYGPRFIESLSYTFESGTPNTIQFMMDVGSCMGPCPTEELNLYRQQFSAKKAWYQANKLGTPPPRPTTPTVAPPTTTVPTTIAPTPTPPVLDPAFPFIPNGACVAACTLEAGLSLNPNYSEDPKSPYFWESMSYSYVRGSANNNKFMIKAGTCMAPCPKDQIALYTSQYSAQVNWYNANKPATTAPTVPTTTVPTTTTSAPPVVTTIPPGVDPAYPFKPNGPCVQNCINTVGKSMFPNFSDDPKSPYFFESLSYSFESGSDKTRAFMTDVGMCQGKCPPAENELYSAQFFDQKAWYNVNKPKPTTAVPTVPTVPTTPTTTITTSGPVPTTPGGGFNYPFKPNGQCVAGCTNKVGKTMFPNYSEDPKSPYFIQSLAYTFESGSANTVKFMTDAGMCMGPCPVDELNLYRQQYDAQKAWYNANKNGNGGGGGNGGGDPTKPTTTTSTGPLPTGPVTPPAGGFDYPFKPN</sequence>
<dbReference type="OrthoDB" id="2404190at2759"/>
<feature type="compositionally biased region" description="Gly residues" evidence="1">
    <location>
        <begin position="475"/>
        <end position="486"/>
    </location>
</feature>
<comment type="caution">
    <text evidence="3">The sequence shown here is derived from an EMBL/GenBank/DDBJ whole genome shotgun (WGS) entry which is preliminary data.</text>
</comment>
<accession>A0A9P5RNK9</accession>
<feature type="compositionally biased region" description="Low complexity" evidence="1">
    <location>
        <begin position="119"/>
        <end position="135"/>
    </location>
</feature>
<dbReference type="Proteomes" id="UP000748756">
    <property type="component" value="Unassembled WGS sequence"/>
</dbReference>